<reference evidence="7" key="1">
    <citation type="submission" date="2015-08" db="EMBL/GenBank/DDBJ databases">
        <authorList>
            <person name="Babu N.S."/>
            <person name="Beckwith C.J."/>
            <person name="Beseler K.G."/>
            <person name="Brison A."/>
            <person name="Carone J.V."/>
            <person name="Caskin T.P."/>
            <person name="Diamond M."/>
            <person name="Durham M.E."/>
            <person name="Foxe J.M."/>
            <person name="Go M."/>
            <person name="Henderson B.A."/>
            <person name="Jones I.B."/>
            <person name="McGettigan J.A."/>
            <person name="Micheletti S.J."/>
            <person name="Nasrallah M.E."/>
            <person name="Ortiz D."/>
            <person name="Piller C.R."/>
            <person name="Privatt S.R."/>
            <person name="Schneider S.L."/>
            <person name="Sharp S."/>
            <person name="Smith T.C."/>
            <person name="Stanton J.D."/>
            <person name="Ullery H.E."/>
            <person name="Wilson R.J."/>
            <person name="Serrano M.G."/>
            <person name="Buck G."/>
            <person name="Lee V."/>
            <person name="Wang Y."/>
            <person name="Carvalho R."/>
            <person name="Voegtly L."/>
            <person name="Shi R."/>
            <person name="Duckworth R."/>
            <person name="Johnson A."/>
            <person name="Loviza R."/>
            <person name="Walstead R."/>
            <person name="Shah Z."/>
            <person name="Kiflezghi M."/>
            <person name="Wade K."/>
            <person name="Ball S.L."/>
            <person name="Bradley K.W."/>
            <person name="Asai D.J."/>
            <person name="Bowman C.A."/>
            <person name="Russell D.A."/>
            <person name="Pope W.H."/>
            <person name="Jacobs-Sera D."/>
            <person name="Hendrix R.W."/>
            <person name="Hatfull G.F."/>
        </authorList>
    </citation>
    <scope>NUCLEOTIDE SEQUENCE</scope>
</reference>
<proteinExistence type="predicted"/>
<gene>
    <name evidence="7" type="ORF">g.50462</name>
</gene>
<protein>
    <recommendedName>
        <fullName evidence="6">Chromo domain-containing protein</fullName>
    </recommendedName>
</protein>
<evidence type="ECO:0000313" key="7">
    <source>
        <dbReference type="EMBL" id="JAT73740.1"/>
    </source>
</evidence>
<dbReference type="AlphaFoldDB" id="A0A1D2A3G1"/>
<dbReference type="Pfam" id="PF00176">
    <property type="entry name" value="SNF2-rel_dom"/>
    <property type="match status" value="1"/>
</dbReference>
<dbReference type="PANTHER" id="PTHR45623">
    <property type="entry name" value="CHROMODOMAIN-HELICASE-DNA-BINDING PROTEIN 3-RELATED-RELATED"/>
    <property type="match status" value="1"/>
</dbReference>
<dbReference type="GO" id="GO:0140658">
    <property type="term" value="F:ATP-dependent chromatin remodeler activity"/>
    <property type="evidence" value="ECO:0007669"/>
    <property type="project" value="TreeGrafter"/>
</dbReference>
<dbReference type="EMBL" id="GDKF01004882">
    <property type="protein sequence ID" value="JAT73740.1"/>
    <property type="molecule type" value="Transcribed_RNA"/>
</dbReference>
<evidence type="ECO:0000256" key="4">
    <source>
        <dbReference type="ARBA" id="ARBA00023242"/>
    </source>
</evidence>
<feature type="domain" description="Chromo" evidence="6">
    <location>
        <begin position="156"/>
        <end position="192"/>
    </location>
</feature>
<dbReference type="InterPro" id="IPR000330">
    <property type="entry name" value="SNF2_N"/>
</dbReference>
<dbReference type="InterPro" id="IPR016197">
    <property type="entry name" value="Chromo-like_dom_sf"/>
</dbReference>
<feature type="compositionally biased region" description="Acidic residues" evidence="5">
    <location>
        <begin position="44"/>
        <end position="55"/>
    </location>
</feature>
<dbReference type="PANTHER" id="PTHR45623:SF13">
    <property type="entry name" value="HELICASE PROTEIN MOM1"/>
    <property type="match status" value="1"/>
</dbReference>
<dbReference type="GO" id="GO:0005524">
    <property type="term" value="F:ATP binding"/>
    <property type="evidence" value="ECO:0007669"/>
    <property type="project" value="UniProtKB-KW"/>
</dbReference>
<keyword evidence="2" id="KW-0547">Nucleotide-binding</keyword>
<dbReference type="GO" id="GO:0005634">
    <property type="term" value="C:nucleus"/>
    <property type="evidence" value="ECO:0007669"/>
    <property type="project" value="UniProtKB-SubCell"/>
</dbReference>
<dbReference type="SMART" id="SM00298">
    <property type="entry name" value="CHROMO"/>
    <property type="match status" value="2"/>
</dbReference>
<evidence type="ECO:0000256" key="3">
    <source>
        <dbReference type="ARBA" id="ARBA00022840"/>
    </source>
</evidence>
<dbReference type="InterPro" id="IPR027417">
    <property type="entry name" value="P-loop_NTPase"/>
</dbReference>
<evidence type="ECO:0000256" key="1">
    <source>
        <dbReference type="ARBA" id="ARBA00004123"/>
    </source>
</evidence>
<feature type="compositionally biased region" description="Gly residues" evidence="5">
    <location>
        <begin position="1"/>
        <end position="18"/>
    </location>
</feature>
<dbReference type="GO" id="GO:0016887">
    <property type="term" value="F:ATP hydrolysis activity"/>
    <property type="evidence" value="ECO:0007669"/>
    <property type="project" value="TreeGrafter"/>
</dbReference>
<feature type="domain" description="Chromo" evidence="6">
    <location>
        <begin position="88"/>
        <end position="142"/>
    </location>
</feature>
<accession>A0A1D2A3G1</accession>
<dbReference type="Gene3D" id="3.40.50.10810">
    <property type="entry name" value="Tandem AAA-ATPase domain"/>
    <property type="match status" value="1"/>
</dbReference>
<organism evidence="7">
    <name type="scientific">Auxenochlorella protothecoides</name>
    <name type="common">Green microalga</name>
    <name type="synonym">Chlorella protothecoides</name>
    <dbReference type="NCBI Taxonomy" id="3075"/>
    <lineage>
        <taxon>Eukaryota</taxon>
        <taxon>Viridiplantae</taxon>
        <taxon>Chlorophyta</taxon>
        <taxon>core chlorophytes</taxon>
        <taxon>Trebouxiophyceae</taxon>
        <taxon>Chlorellales</taxon>
        <taxon>Chlorellaceae</taxon>
        <taxon>Auxenochlorella</taxon>
    </lineage>
</organism>
<dbReference type="GO" id="GO:0003677">
    <property type="term" value="F:DNA binding"/>
    <property type="evidence" value="ECO:0007669"/>
    <property type="project" value="TreeGrafter"/>
</dbReference>
<dbReference type="Pfam" id="PF00385">
    <property type="entry name" value="Chromo"/>
    <property type="match status" value="2"/>
</dbReference>
<dbReference type="InterPro" id="IPR023780">
    <property type="entry name" value="Chromo_domain"/>
</dbReference>
<dbReference type="SUPFAM" id="SSF52540">
    <property type="entry name" value="P-loop containing nucleoside triphosphate hydrolases"/>
    <property type="match status" value="1"/>
</dbReference>
<dbReference type="InterPro" id="IPR038718">
    <property type="entry name" value="SNF2-like_sf"/>
</dbReference>
<dbReference type="Gene3D" id="2.40.50.40">
    <property type="match status" value="2"/>
</dbReference>
<feature type="non-terminal residue" evidence="7">
    <location>
        <position position="583"/>
    </location>
</feature>
<dbReference type="CDD" id="cd18660">
    <property type="entry name" value="CD1_tandem"/>
    <property type="match status" value="1"/>
</dbReference>
<feature type="non-terminal residue" evidence="7">
    <location>
        <position position="1"/>
    </location>
</feature>
<feature type="compositionally biased region" description="Basic residues" evidence="5">
    <location>
        <begin position="19"/>
        <end position="38"/>
    </location>
</feature>
<comment type="subcellular location">
    <subcellularLocation>
        <location evidence="1">Nucleus</location>
    </subcellularLocation>
</comment>
<evidence type="ECO:0000259" key="6">
    <source>
        <dbReference type="PROSITE" id="PS50013"/>
    </source>
</evidence>
<dbReference type="InterPro" id="IPR000953">
    <property type="entry name" value="Chromo/chromo_shadow_dom"/>
</dbReference>
<evidence type="ECO:0000256" key="5">
    <source>
        <dbReference type="SAM" id="MobiDB-lite"/>
    </source>
</evidence>
<dbReference type="GO" id="GO:0000785">
    <property type="term" value="C:chromatin"/>
    <property type="evidence" value="ECO:0007669"/>
    <property type="project" value="TreeGrafter"/>
</dbReference>
<feature type="compositionally biased region" description="Gly residues" evidence="5">
    <location>
        <begin position="56"/>
        <end position="67"/>
    </location>
</feature>
<name>A0A1D2A3G1_AUXPR</name>
<evidence type="ECO:0000256" key="2">
    <source>
        <dbReference type="ARBA" id="ARBA00022741"/>
    </source>
</evidence>
<sequence>GGGGGGGLSGRPPGGRGGRGSRGKKARARGPRARRGRGRSGAGGDEDDGSDDDYEPGGGQAHGGGGAVPDAGPASVRIVVEAILGWRWAAEDQVLGDARRSPGPAPEYLVKYSGRSHLHDEWVPEAVLLQIAKRKVLNFRKRAGGAPVVLADPAWCRPERLVARRASPAGPGWEVLVKWEGLGYEAATWEAEGEPLLTAPEAAPLHRDLWRRQEAALERAGPGAAAAEAAARAALAAPDPNAVRASLRAGPPLAPHQAEAAAALAARWAAGDTGALLADAPGTGKAATALAFLETLRRAGARAPALIVAPSAALAAWEGEARFWTRPGDPELLVYAGPYAARGVLLEAELWLHPGSLAGRGLAPRAAPRDRLPKPDAVLTSHEVLASDAAELAAVAWGCVVYDGRDRARAPATKALAALADLAPAAFRLALAPGGEEAPSAAPEDARALLEYVSPGAAAELDEALLAAREEAEEAGGGAGRGPPPSAAALLAQRLAPLTLARGREEAVGPYALPRAEARVLVDAAPAQAAAAAGVLVRAYELLADARPGRHNGYRAAALRGVLAELRAVALAPALAEEEEEDE</sequence>
<feature type="region of interest" description="Disordered" evidence="5">
    <location>
        <begin position="1"/>
        <end position="71"/>
    </location>
</feature>
<dbReference type="SUPFAM" id="SSF54160">
    <property type="entry name" value="Chromo domain-like"/>
    <property type="match status" value="2"/>
</dbReference>
<keyword evidence="3" id="KW-0067">ATP-binding</keyword>
<dbReference type="GO" id="GO:0042393">
    <property type="term" value="F:histone binding"/>
    <property type="evidence" value="ECO:0007669"/>
    <property type="project" value="TreeGrafter"/>
</dbReference>
<keyword evidence="4" id="KW-0539">Nucleus</keyword>
<dbReference type="PROSITE" id="PS50013">
    <property type="entry name" value="CHROMO_2"/>
    <property type="match status" value="2"/>
</dbReference>
<dbReference type="GO" id="GO:0003682">
    <property type="term" value="F:chromatin binding"/>
    <property type="evidence" value="ECO:0007669"/>
    <property type="project" value="TreeGrafter"/>
</dbReference>